<feature type="region of interest" description="Disordered" evidence="3">
    <location>
        <begin position="44"/>
        <end position="64"/>
    </location>
</feature>
<name>A0A0R0M5S2_9MICR</name>
<dbReference type="Gene3D" id="2.40.70.10">
    <property type="entry name" value="Acid Proteases"/>
    <property type="match status" value="1"/>
</dbReference>
<feature type="domain" description="Peptidase A2" evidence="4">
    <location>
        <begin position="89"/>
        <end position="170"/>
    </location>
</feature>
<evidence type="ECO:0000313" key="6">
    <source>
        <dbReference type="Proteomes" id="UP000051530"/>
    </source>
</evidence>
<dbReference type="Pfam" id="PF13975">
    <property type="entry name" value="gag-asp_proteas"/>
    <property type="match status" value="1"/>
</dbReference>
<keyword evidence="2" id="KW-0378">Hydrolase</keyword>
<dbReference type="Proteomes" id="UP000051530">
    <property type="component" value="Unassembled WGS sequence"/>
</dbReference>
<dbReference type="AlphaFoldDB" id="A0A0R0M5S2"/>
<keyword evidence="1" id="KW-0645">Protease</keyword>
<comment type="caution">
    <text evidence="5">The sequence shown here is derived from an EMBL/GenBank/DDBJ whole genome shotgun (WGS) entry which is preliminary data.</text>
</comment>
<evidence type="ECO:0000313" key="5">
    <source>
        <dbReference type="EMBL" id="KRH94272.1"/>
    </source>
</evidence>
<keyword evidence="1" id="KW-0064">Aspartyl protease</keyword>
<protein>
    <submittedName>
        <fullName evidence="5">Pol polyprotein</fullName>
    </submittedName>
</protein>
<proteinExistence type="predicted"/>
<keyword evidence="6" id="KW-1185">Reference proteome</keyword>
<feature type="compositionally biased region" description="Basic and acidic residues" evidence="3">
    <location>
        <begin position="1"/>
        <end position="19"/>
    </location>
</feature>
<dbReference type="InterPro" id="IPR001995">
    <property type="entry name" value="Peptidase_A2_cat"/>
</dbReference>
<dbReference type="EMBL" id="LGUB01000103">
    <property type="protein sequence ID" value="KRH94272.1"/>
    <property type="molecule type" value="Genomic_DNA"/>
</dbReference>
<reference evidence="5 6" key="1">
    <citation type="submission" date="2015-07" db="EMBL/GenBank/DDBJ databases">
        <title>The genome of Pseudoloma neurophilia, a relevant intracellular parasite of the zebrafish.</title>
        <authorList>
            <person name="Ndikumana S."/>
            <person name="Pelin A."/>
            <person name="Sanders J."/>
            <person name="Corradi N."/>
        </authorList>
    </citation>
    <scope>NUCLEOTIDE SEQUENCE [LARGE SCALE GENOMIC DNA]</scope>
    <source>
        <strain evidence="5 6">MK1</strain>
    </source>
</reference>
<dbReference type="PROSITE" id="PS50175">
    <property type="entry name" value="ASP_PROT_RETROV"/>
    <property type="match status" value="1"/>
</dbReference>
<dbReference type="OrthoDB" id="1750432at2759"/>
<dbReference type="PROSITE" id="PS00141">
    <property type="entry name" value="ASP_PROTEASE"/>
    <property type="match status" value="1"/>
</dbReference>
<evidence type="ECO:0000259" key="4">
    <source>
        <dbReference type="PROSITE" id="PS50175"/>
    </source>
</evidence>
<dbReference type="InterPro" id="IPR021109">
    <property type="entry name" value="Peptidase_aspartic_dom_sf"/>
</dbReference>
<evidence type="ECO:0000256" key="2">
    <source>
        <dbReference type="ARBA" id="ARBA00022801"/>
    </source>
</evidence>
<dbReference type="GO" id="GO:0006508">
    <property type="term" value="P:proteolysis"/>
    <property type="evidence" value="ECO:0007669"/>
    <property type="project" value="InterPro"/>
</dbReference>
<feature type="region of interest" description="Disordered" evidence="3">
    <location>
        <begin position="1"/>
        <end position="21"/>
    </location>
</feature>
<dbReference type="SUPFAM" id="SSF50630">
    <property type="entry name" value="Acid proteases"/>
    <property type="match status" value="1"/>
</dbReference>
<accession>A0A0R0M5S2</accession>
<dbReference type="CDD" id="cd00303">
    <property type="entry name" value="retropepsin_like"/>
    <property type="match status" value="1"/>
</dbReference>
<organism evidence="5 6">
    <name type="scientific">Pseudoloma neurophilia</name>
    <dbReference type="NCBI Taxonomy" id="146866"/>
    <lineage>
        <taxon>Eukaryota</taxon>
        <taxon>Fungi</taxon>
        <taxon>Fungi incertae sedis</taxon>
        <taxon>Microsporidia</taxon>
        <taxon>Pseudoloma</taxon>
    </lineage>
</organism>
<evidence type="ECO:0000256" key="1">
    <source>
        <dbReference type="ARBA" id="ARBA00022750"/>
    </source>
</evidence>
<dbReference type="InterPro" id="IPR001969">
    <property type="entry name" value="Aspartic_peptidase_AS"/>
</dbReference>
<dbReference type="GO" id="GO:0004190">
    <property type="term" value="F:aspartic-type endopeptidase activity"/>
    <property type="evidence" value="ECO:0007669"/>
    <property type="project" value="UniProtKB-KW"/>
</dbReference>
<evidence type="ECO:0000256" key="3">
    <source>
        <dbReference type="SAM" id="MobiDB-lite"/>
    </source>
</evidence>
<sequence length="244" mass="27729">MSIKDTSKDENKSNRENTKSKWCRYHKRNTHDSSECVKLKKKHDERTEYTKGIKPSNEQSSGTKKKMFISSQNYKCHPNVEGTIGNKSVQILLDTGADDNYISSALLNHLNLKPQTTEPKEIFFGNSDSVIVDKSVDITFKTINTAEKVHSATFFVINSKRPDILLGTKWLKENNVIIDFVTGEINFSKDICLPNILSNVKLKSDDFNNPDIDQDEFNQKILILVNKFKTINPSLGKIVGFIII</sequence>
<dbReference type="VEuPathDB" id="MicrosporidiaDB:M153_3150004639"/>
<gene>
    <name evidence="5" type="ORF">M153_3150004639</name>
</gene>